<dbReference type="InterPro" id="IPR001810">
    <property type="entry name" value="F-box_dom"/>
</dbReference>
<dbReference type="Proteomes" id="UP000233551">
    <property type="component" value="Unassembled WGS sequence"/>
</dbReference>
<dbReference type="PANTHER" id="PTHR47744:SF1">
    <property type="entry name" value="OS05G0526300 PROTEIN"/>
    <property type="match status" value="1"/>
</dbReference>
<evidence type="ECO:0000313" key="1">
    <source>
        <dbReference type="EMBL" id="PKI52098.1"/>
    </source>
</evidence>
<dbReference type="Pfam" id="PF24104">
    <property type="entry name" value="At5g52880_ARM"/>
    <property type="match status" value="1"/>
</dbReference>
<gene>
    <name evidence="1" type="ORF">CRG98_027514</name>
</gene>
<dbReference type="EMBL" id="PGOL01001975">
    <property type="protein sequence ID" value="PKI52098.1"/>
    <property type="molecule type" value="Genomic_DNA"/>
</dbReference>
<organism evidence="1 2">
    <name type="scientific">Punica granatum</name>
    <name type="common">Pomegranate</name>
    <dbReference type="NCBI Taxonomy" id="22663"/>
    <lineage>
        <taxon>Eukaryota</taxon>
        <taxon>Viridiplantae</taxon>
        <taxon>Streptophyta</taxon>
        <taxon>Embryophyta</taxon>
        <taxon>Tracheophyta</taxon>
        <taxon>Spermatophyta</taxon>
        <taxon>Magnoliopsida</taxon>
        <taxon>eudicotyledons</taxon>
        <taxon>Gunneridae</taxon>
        <taxon>Pentapetalae</taxon>
        <taxon>rosids</taxon>
        <taxon>malvids</taxon>
        <taxon>Myrtales</taxon>
        <taxon>Lythraceae</taxon>
        <taxon>Punica</taxon>
    </lineage>
</organism>
<dbReference type="OrthoDB" id="10257471at2759"/>
<dbReference type="GeneID" id="116195315"/>
<dbReference type="InterPro" id="IPR057039">
    <property type="entry name" value="At5g52880_ARM"/>
</dbReference>
<comment type="caution">
    <text evidence="1">The sequence shown here is derived from an EMBL/GenBank/DDBJ whole genome shotgun (WGS) entry which is preliminary data.</text>
</comment>
<dbReference type="STRING" id="22663.A0A2I0J792"/>
<keyword evidence="2" id="KW-1185">Reference proteome</keyword>
<dbReference type="Pfam" id="PF12937">
    <property type="entry name" value="F-box-like"/>
    <property type="match status" value="1"/>
</dbReference>
<dbReference type="Gene3D" id="1.20.1280.50">
    <property type="match status" value="1"/>
</dbReference>
<dbReference type="AlphaFoldDB" id="A0A2I0J792"/>
<accession>A0A2I0J792</accession>
<reference evidence="1 2" key="1">
    <citation type="submission" date="2017-11" db="EMBL/GenBank/DDBJ databases">
        <title>De-novo sequencing of pomegranate (Punica granatum L.) genome.</title>
        <authorList>
            <person name="Akparov Z."/>
            <person name="Amiraslanov A."/>
            <person name="Hajiyeva S."/>
            <person name="Abbasov M."/>
            <person name="Kaur K."/>
            <person name="Hamwieh A."/>
            <person name="Solovyev V."/>
            <person name="Salamov A."/>
            <person name="Braich B."/>
            <person name="Kosarev P."/>
            <person name="Mahmoud A."/>
            <person name="Hajiyev E."/>
            <person name="Babayeva S."/>
            <person name="Izzatullayeva V."/>
            <person name="Mammadov A."/>
            <person name="Mammadov A."/>
            <person name="Sharifova S."/>
            <person name="Ojaghi J."/>
            <person name="Eynullazada K."/>
            <person name="Bayramov B."/>
            <person name="Abdulazimova A."/>
            <person name="Shahmuradov I."/>
        </authorList>
    </citation>
    <scope>NUCLEOTIDE SEQUENCE [LARGE SCALE GENOMIC DNA]</scope>
    <source>
        <strain evidence="2">cv. AG2017</strain>
        <tissue evidence="1">Leaf</tissue>
    </source>
</reference>
<evidence type="ECO:0000313" key="2">
    <source>
        <dbReference type="Proteomes" id="UP000233551"/>
    </source>
</evidence>
<dbReference type="SUPFAM" id="SSF81383">
    <property type="entry name" value="F-box domain"/>
    <property type="match status" value="1"/>
</dbReference>
<sequence length="297" mass="33810">MASLLERYQKLGIGESLPRIHRYPIACKELSFILRGAYKKFPKNVQSLIFQDTLAAFRLLPRMQTQTAVSASNLLAQAAEVALPKQKKSLAAKEFKHAKIAQKRQSKVQQEGKDCAQLPQDVLMHIMSFLDFQSLVSVGVICWSWNLAAGDDSLWKAQYTKIFGHQDASLKTENSCNETARRAHRRAMLDEISDKSFINWREAFKKAYTGKSSRRLISNRGYCRHCKTIVWLRCTVCSSQHPEHRSGISQIKPVQPHQVVNYLLDEFSSSDSESDSDTEGHPVSRLWAYSKATHHRS</sequence>
<dbReference type="PANTHER" id="PTHR47744">
    <property type="entry name" value="OS05G0526300 PROTEIN"/>
    <property type="match status" value="1"/>
</dbReference>
<protein>
    <submittedName>
        <fullName evidence="1">Uncharacterized protein</fullName>
    </submittedName>
</protein>
<dbReference type="PROSITE" id="PS50181">
    <property type="entry name" value="FBOX"/>
    <property type="match status" value="1"/>
</dbReference>
<dbReference type="InterPro" id="IPR036047">
    <property type="entry name" value="F-box-like_dom_sf"/>
</dbReference>
<dbReference type="SMART" id="SM00256">
    <property type="entry name" value="FBOX"/>
    <property type="match status" value="1"/>
</dbReference>
<proteinExistence type="predicted"/>
<name>A0A2I0J792_PUNGR</name>